<evidence type="ECO:0000313" key="1">
    <source>
        <dbReference type="EMBL" id="AXC14725.1"/>
    </source>
</evidence>
<dbReference type="AlphaFoldDB" id="A0A2Z5G7T9"/>
<accession>A0A2Z5G7T9</accession>
<keyword evidence="2" id="KW-1185">Reference proteome</keyword>
<sequence length="71" mass="7783">MLPELTSFHPFPQASTCYWLFTLATSPNISIWGAPDGIQGVKLLAGKPVTTVDFKPTPSPPAKELRDEALW</sequence>
<proteinExistence type="predicted"/>
<gene>
    <name evidence="1" type="ORF">ACPOL_5477</name>
</gene>
<reference evidence="1 2" key="1">
    <citation type="journal article" date="2018" name="Front. Microbiol.">
        <title>Hydrolytic Capabilities as a Key to Environmental Success: Chitinolytic and Cellulolytic Acidobacteria From Acidic Sub-arctic Soils and Boreal Peatlands.</title>
        <authorList>
            <person name="Belova S.E."/>
            <person name="Ravin N.V."/>
            <person name="Pankratov T.A."/>
            <person name="Rakitin A.L."/>
            <person name="Ivanova A.A."/>
            <person name="Beletsky A.V."/>
            <person name="Mardanov A.V."/>
            <person name="Sinninghe Damste J.S."/>
            <person name="Dedysh S.N."/>
        </authorList>
    </citation>
    <scope>NUCLEOTIDE SEQUENCE [LARGE SCALE GENOMIC DNA]</scope>
    <source>
        <strain evidence="1 2">SBC82</strain>
    </source>
</reference>
<dbReference type="EMBL" id="CP030840">
    <property type="protein sequence ID" value="AXC14725.1"/>
    <property type="molecule type" value="Genomic_DNA"/>
</dbReference>
<organism evidence="1 2">
    <name type="scientific">Acidisarcina polymorpha</name>
    <dbReference type="NCBI Taxonomy" id="2211140"/>
    <lineage>
        <taxon>Bacteria</taxon>
        <taxon>Pseudomonadati</taxon>
        <taxon>Acidobacteriota</taxon>
        <taxon>Terriglobia</taxon>
        <taxon>Terriglobales</taxon>
        <taxon>Acidobacteriaceae</taxon>
        <taxon>Acidisarcina</taxon>
    </lineage>
</organism>
<name>A0A2Z5G7T9_9BACT</name>
<dbReference type="Proteomes" id="UP000253606">
    <property type="component" value="Chromosome"/>
</dbReference>
<dbReference type="KEGG" id="abas:ACPOL_5477"/>
<evidence type="ECO:0000313" key="2">
    <source>
        <dbReference type="Proteomes" id="UP000253606"/>
    </source>
</evidence>
<protein>
    <submittedName>
        <fullName evidence="1">Uncharacterized protein</fullName>
    </submittedName>
</protein>